<dbReference type="EMBL" id="FZNN01000003">
    <property type="protein sequence ID" value="SNR38675.1"/>
    <property type="molecule type" value="Genomic_DNA"/>
</dbReference>
<protein>
    <recommendedName>
        <fullName evidence="4">Parvulin-like PPIase</fullName>
        <ecNumber evidence="3">5.2.1.8</ecNumber>
    </recommendedName>
    <alternativeName>
        <fullName evidence="6">Peptidyl-prolyl cis-trans isomerase plp</fullName>
    </alternativeName>
    <alternativeName>
        <fullName evidence="7">Rotamase plp</fullName>
    </alternativeName>
</protein>
<evidence type="ECO:0000256" key="3">
    <source>
        <dbReference type="ARBA" id="ARBA00013194"/>
    </source>
</evidence>
<dbReference type="InterPro" id="IPR000297">
    <property type="entry name" value="PPIase_PpiC"/>
</dbReference>
<dbReference type="Gene3D" id="3.10.50.40">
    <property type="match status" value="1"/>
</dbReference>
<evidence type="ECO:0000256" key="2">
    <source>
        <dbReference type="ARBA" id="ARBA00007656"/>
    </source>
</evidence>
<evidence type="ECO:0000259" key="10">
    <source>
        <dbReference type="PROSITE" id="PS50198"/>
    </source>
</evidence>
<evidence type="ECO:0000256" key="7">
    <source>
        <dbReference type="ARBA" id="ARBA00031484"/>
    </source>
</evidence>
<organism evidence="11 12">
    <name type="scientific">Puniceibacterium sediminis</name>
    <dbReference type="NCBI Taxonomy" id="1608407"/>
    <lineage>
        <taxon>Bacteria</taxon>
        <taxon>Pseudomonadati</taxon>
        <taxon>Pseudomonadota</taxon>
        <taxon>Alphaproteobacteria</taxon>
        <taxon>Rhodobacterales</taxon>
        <taxon>Paracoccaceae</taxon>
        <taxon>Puniceibacterium</taxon>
    </lineage>
</organism>
<gene>
    <name evidence="11" type="ORF">SAMN06265370_103254</name>
</gene>
<feature type="signal peptide" evidence="9">
    <location>
        <begin position="1"/>
        <end position="27"/>
    </location>
</feature>
<evidence type="ECO:0000313" key="11">
    <source>
        <dbReference type="EMBL" id="SNR38675.1"/>
    </source>
</evidence>
<dbReference type="PROSITE" id="PS01096">
    <property type="entry name" value="PPIC_PPIASE_1"/>
    <property type="match status" value="1"/>
</dbReference>
<dbReference type="Pfam" id="PF00639">
    <property type="entry name" value="Rotamase"/>
    <property type="match status" value="1"/>
</dbReference>
<dbReference type="PANTHER" id="PTHR47245">
    <property type="entry name" value="PEPTIDYLPROLYL ISOMERASE"/>
    <property type="match status" value="1"/>
</dbReference>
<dbReference type="GO" id="GO:0003755">
    <property type="term" value="F:peptidyl-prolyl cis-trans isomerase activity"/>
    <property type="evidence" value="ECO:0007669"/>
    <property type="project" value="UniProtKB-KW"/>
</dbReference>
<dbReference type="AlphaFoldDB" id="A0A238VWH5"/>
<keyword evidence="9" id="KW-0732">Signal</keyword>
<dbReference type="SUPFAM" id="SSF109998">
    <property type="entry name" value="Triger factor/SurA peptide-binding domain-like"/>
    <property type="match status" value="1"/>
</dbReference>
<evidence type="ECO:0000256" key="1">
    <source>
        <dbReference type="ARBA" id="ARBA00000971"/>
    </source>
</evidence>
<comment type="catalytic activity">
    <reaction evidence="1">
        <text>[protein]-peptidylproline (omega=180) = [protein]-peptidylproline (omega=0)</text>
        <dbReference type="Rhea" id="RHEA:16237"/>
        <dbReference type="Rhea" id="RHEA-COMP:10747"/>
        <dbReference type="Rhea" id="RHEA-COMP:10748"/>
        <dbReference type="ChEBI" id="CHEBI:83833"/>
        <dbReference type="ChEBI" id="CHEBI:83834"/>
        <dbReference type="EC" id="5.2.1.8"/>
    </reaction>
</comment>
<evidence type="ECO:0000256" key="6">
    <source>
        <dbReference type="ARBA" id="ARBA00030642"/>
    </source>
</evidence>
<reference evidence="11 12" key="1">
    <citation type="submission" date="2017-06" db="EMBL/GenBank/DDBJ databases">
        <authorList>
            <person name="Kim H.J."/>
            <person name="Triplett B.A."/>
        </authorList>
    </citation>
    <scope>NUCLEOTIDE SEQUENCE [LARGE SCALE GENOMIC DNA]</scope>
    <source>
        <strain evidence="11 12">DSM 29052</strain>
    </source>
</reference>
<dbReference type="PROSITE" id="PS50198">
    <property type="entry name" value="PPIC_PPIASE_2"/>
    <property type="match status" value="1"/>
</dbReference>
<dbReference type="RefSeq" id="WP_089269557.1">
    <property type="nucleotide sequence ID" value="NZ_FZNN01000003.1"/>
</dbReference>
<evidence type="ECO:0000256" key="5">
    <source>
        <dbReference type="ARBA" id="ARBA00023110"/>
    </source>
</evidence>
<dbReference type="SUPFAM" id="SSF54534">
    <property type="entry name" value="FKBP-like"/>
    <property type="match status" value="1"/>
</dbReference>
<dbReference type="OrthoDB" id="14196at2"/>
<feature type="domain" description="PpiC" evidence="10">
    <location>
        <begin position="139"/>
        <end position="228"/>
    </location>
</feature>
<dbReference type="PANTHER" id="PTHR47245:SF2">
    <property type="entry name" value="PEPTIDYL-PROLYL CIS-TRANS ISOMERASE HP_0175-RELATED"/>
    <property type="match status" value="1"/>
</dbReference>
<keyword evidence="8 11" id="KW-0413">Isomerase</keyword>
<evidence type="ECO:0000256" key="8">
    <source>
        <dbReference type="PROSITE-ProRule" id="PRU00278"/>
    </source>
</evidence>
<evidence type="ECO:0000256" key="9">
    <source>
        <dbReference type="SAM" id="SignalP"/>
    </source>
</evidence>
<feature type="chain" id="PRO_5013167368" description="Parvulin-like PPIase" evidence="9">
    <location>
        <begin position="28"/>
        <end position="287"/>
    </location>
</feature>
<accession>A0A238VWH5</accession>
<proteinExistence type="inferred from homology"/>
<comment type="similarity">
    <text evidence="2">Belongs to the PpiC/parvulin rotamase family.</text>
</comment>
<keyword evidence="5 8" id="KW-0697">Rotamase</keyword>
<dbReference type="InterPro" id="IPR050245">
    <property type="entry name" value="PrsA_foldase"/>
</dbReference>
<dbReference type="InterPro" id="IPR027304">
    <property type="entry name" value="Trigger_fact/SurA_dom_sf"/>
</dbReference>
<keyword evidence="12" id="KW-1185">Reference proteome</keyword>
<dbReference type="Proteomes" id="UP000198417">
    <property type="component" value="Unassembled WGS sequence"/>
</dbReference>
<evidence type="ECO:0000256" key="4">
    <source>
        <dbReference type="ARBA" id="ARBA00018370"/>
    </source>
</evidence>
<sequence length="287" mass="30340">MSKSTMKLSAAALAITFALSAGMPVQAQDAPTADTVVATVNGVEITLGHMLVTRAGLPEQYNELPSTVLWEGVMDQLIQQSVLAHSDGTTESKGIKLALENQRRAMLASEAITKIAEDSIDEAAIKAAYEANYARANMGTEFDASHILVETEEEAQAIEEELKAGGDFAVLAKEKSTGPSGPNGGALGWFGAGMMVEPFQKAVEALKPGEVSAPVQTQFGWHVIKLNDARTKSAPPLEEVRDQIVEQLQKAAVEDAISGLLAKADITRTAPEAIDTAVIDDLELVGN</sequence>
<dbReference type="InterPro" id="IPR023058">
    <property type="entry name" value="PPIase_PpiC_CS"/>
</dbReference>
<dbReference type="InterPro" id="IPR046357">
    <property type="entry name" value="PPIase_dom_sf"/>
</dbReference>
<name>A0A238VWH5_9RHOB</name>
<evidence type="ECO:0000313" key="12">
    <source>
        <dbReference type="Proteomes" id="UP000198417"/>
    </source>
</evidence>
<dbReference type="EC" id="5.2.1.8" evidence="3"/>